<accession>A0ABY7U5N3</accession>
<feature type="binding site" evidence="4">
    <location>
        <begin position="641"/>
        <end position="648"/>
    </location>
    <ligand>
        <name>ATP</name>
        <dbReference type="ChEBI" id="CHEBI:30616"/>
    </ligand>
</feature>
<feature type="binding site" evidence="4">
    <location>
        <begin position="11"/>
        <end position="18"/>
    </location>
    <ligand>
        <name>ATP</name>
        <dbReference type="ChEBI" id="CHEBI:30616"/>
    </ligand>
</feature>
<keyword evidence="7" id="KW-1185">Reference proteome</keyword>
<protein>
    <submittedName>
        <fullName evidence="6">ESX-1 secretion system protein EccCb1</fullName>
    </submittedName>
</protein>
<evidence type="ECO:0000256" key="3">
    <source>
        <dbReference type="ARBA" id="ARBA00022840"/>
    </source>
</evidence>
<reference evidence="6 7" key="1">
    <citation type="submission" date="2020-10" db="EMBL/GenBank/DDBJ databases">
        <title>Complete genome sequence of Corynebacterium massiliense DSM 45435, type strain of Corynebacterium massiliense.</title>
        <authorList>
            <person name="Busche T."/>
            <person name="Kalinowski J."/>
            <person name="Ruckert C."/>
        </authorList>
    </citation>
    <scope>NUCLEOTIDE SEQUENCE [LARGE SCALE GENOMIC DNA]</scope>
    <source>
        <strain evidence="6 7">DSM 45435</strain>
    </source>
</reference>
<keyword evidence="1" id="KW-0677">Repeat</keyword>
<evidence type="ECO:0000256" key="1">
    <source>
        <dbReference type="ARBA" id="ARBA00022737"/>
    </source>
</evidence>
<name>A0ABY7U5N3_9CORY</name>
<dbReference type="InterPro" id="IPR027417">
    <property type="entry name" value="P-loop_NTPase"/>
</dbReference>
<dbReference type="InterPro" id="IPR023837">
    <property type="entry name" value="EccCb-like_Actinobacteria"/>
</dbReference>
<evidence type="ECO:0000259" key="5">
    <source>
        <dbReference type="PROSITE" id="PS50901"/>
    </source>
</evidence>
<evidence type="ECO:0000256" key="2">
    <source>
        <dbReference type="ARBA" id="ARBA00022741"/>
    </source>
</evidence>
<dbReference type="PANTHER" id="PTHR22683">
    <property type="entry name" value="SPORULATION PROTEIN RELATED"/>
    <property type="match status" value="1"/>
</dbReference>
<dbReference type="InterPro" id="IPR050206">
    <property type="entry name" value="FtsK/SpoIIIE/SftA"/>
</dbReference>
<sequence>MCSRGVRHRTHNPCSFKSELLRTLVTALAVTHSPDQLNLVLVDFKGGATFLGCESLPHTSAVITNLEDEATLVERMYDAISGEMHRRQELLRRAGNFANVGDYTAAREAGAFDDPDVDDPGPLAALVIIVDEFSELLGQHPDFAELFVAVGRLGRSLHVHLLLASQRLEEGKLRGLDSHLSYRLGLRTFSAAESRQVLGATDAYHLSNQPGAGFLKTDAEDLTKFQASYVSGPLQRRVVPSLRGDGAVATSPAPRVELFTGWEDTDDTAPEAVYDDSTTVLAEVVQAAREEAHARGQKAHRIWLPPLPAAIRLPDVVRLYEGGAGGSSAPRPGAPRSDARGAALRCAVGIIDRPYRQRQDPLVIDFTEHGGHLAICGGPQAGKSSAVRTIAAALAAHHTPDEARMYVLDLGGGGLTGLQRLPHVSGVAARAEAEKVRRVIDEVIGIIADAQQGTGDTRDTFLFVDGWHHIGTAGADFEDLAEKCTAIAADGPAARVHLVVTTPRWTTMRPSIRDLIGTRLELRLGEAMDSLIDRKKQQKLPAAPGRGITGSGEYFLFAQTATEDLVHLAATAANTACPPAPALKMLPRDITVANLPAVPHTANTAVTAELTAQSVTWGIGGPRLDPVAWDPSTDAHLVCVGASSSGKSTFISTIAAGISARSREEARLVVIDHRRAHLGEFDESMVAAYAASSSATEKALRDTAATLSARLPGPEVTASQLARRDWWEGPDIYVVIDDFDLVSDMALHPLVELIPHARDIGLHIVMARKAGGINRALFGKFFAGLRDAQPAVFLMDADKDEGPIFGIKPTHQPPGRGTWIVRGTPVGLCQSARPTEGANA</sequence>
<feature type="domain" description="FtsK" evidence="5">
    <location>
        <begin position="624"/>
        <end position="801"/>
    </location>
</feature>
<dbReference type="InterPro" id="IPR003593">
    <property type="entry name" value="AAA+_ATPase"/>
</dbReference>
<dbReference type="PANTHER" id="PTHR22683:SF1">
    <property type="entry name" value="TYPE VII SECRETION SYSTEM PROTEIN ESSC"/>
    <property type="match status" value="1"/>
</dbReference>
<keyword evidence="2 4" id="KW-0547">Nucleotide-binding</keyword>
<organism evidence="6 7">
    <name type="scientific">Corynebacterium massiliense DSM 45435</name>
    <dbReference type="NCBI Taxonomy" id="1121364"/>
    <lineage>
        <taxon>Bacteria</taxon>
        <taxon>Bacillati</taxon>
        <taxon>Actinomycetota</taxon>
        <taxon>Actinomycetes</taxon>
        <taxon>Mycobacteriales</taxon>
        <taxon>Corynebacteriaceae</taxon>
        <taxon>Corynebacterium</taxon>
    </lineage>
</organism>
<feature type="binding site" evidence="4">
    <location>
        <begin position="377"/>
        <end position="384"/>
    </location>
    <ligand>
        <name>ATP</name>
        <dbReference type="ChEBI" id="CHEBI:30616"/>
    </ligand>
</feature>
<dbReference type="PROSITE" id="PS50901">
    <property type="entry name" value="FTSK"/>
    <property type="match status" value="3"/>
</dbReference>
<gene>
    <name evidence="6" type="primary">eccCb1</name>
    <name evidence="6" type="ORF">CMASS_01975</name>
</gene>
<keyword evidence="3 4" id="KW-0067">ATP-binding</keyword>
<proteinExistence type="predicted"/>
<dbReference type="NCBIfam" id="TIGR03925">
    <property type="entry name" value="T7SS_EccC_b"/>
    <property type="match status" value="1"/>
</dbReference>
<dbReference type="SUPFAM" id="SSF52540">
    <property type="entry name" value="P-loop containing nucleoside triphosphate hydrolases"/>
    <property type="match status" value="3"/>
</dbReference>
<dbReference type="InterPro" id="IPR002543">
    <property type="entry name" value="FtsK_dom"/>
</dbReference>
<dbReference type="Pfam" id="PF01580">
    <property type="entry name" value="FtsK_SpoIIIE"/>
    <property type="match status" value="2"/>
</dbReference>
<feature type="domain" description="FtsK" evidence="5">
    <location>
        <begin position="1"/>
        <end position="195"/>
    </location>
</feature>
<dbReference type="EMBL" id="CP063189">
    <property type="protein sequence ID" value="WCZ31854.1"/>
    <property type="molecule type" value="Genomic_DNA"/>
</dbReference>
<evidence type="ECO:0000256" key="4">
    <source>
        <dbReference type="PROSITE-ProRule" id="PRU00289"/>
    </source>
</evidence>
<dbReference type="Proteomes" id="UP001220064">
    <property type="component" value="Chromosome"/>
</dbReference>
<dbReference type="Gene3D" id="3.40.50.300">
    <property type="entry name" value="P-loop containing nucleotide triphosphate hydrolases"/>
    <property type="match status" value="3"/>
</dbReference>
<evidence type="ECO:0000313" key="7">
    <source>
        <dbReference type="Proteomes" id="UP001220064"/>
    </source>
</evidence>
<dbReference type="SMART" id="SM00382">
    <property type="entry name" value="AAA"/>
    <property type="match status" value="2"/>
</dbReference>
<feature type="domain" description="FtsK" evidence="5">
    <location>
        <begin position="359"/>
        <end position="531"/>
    </location>
</feature>
<evidence type="ECO:0000313" key="6">
    <source>
        <dbReference type="EMBL" id="WCZ31854.1"/>
    </source>
</evidence>